<dbReference type="GO" id="GO:0003735">
    <property type="term" value="F:structural constituent of ribosome"/>
    <property type="evidence" value="ECO:0007669"/>
    <property type="project" value="InterPro"/>
</dbReference>
<dbReference type="AlphaFoldDB" id="A0A7R8W1U0"/>
<reference evidence="8" key="1">
    <citation type="submission" date="2020-11" db="EMBL/GenBank/DDBJ databases">
        <authorList>
            <person name="Tran Van P."/>
        </authorList>
    </citation>
    <scope>NUCLEOTIDE SEQUENCE</scope>
</reference>
<comment type="subcellular location">
    <subcellularLocation>
        <location evidence="1">Mitochondrion</location>
    </subcellularLocation>
</comment>
<evidence type="ECO:0000256" key="2">
    <source>
        <dbReference type="ARBA" id="ARBA00005677"/>
    </source>
</evidence>
<organism evidence="8">
    <name type="scientific">Timema douglasi</name>
    <name type="common">Walking stick</name>
    <dbReference type="NCBI Taxonomy" id="61478"/>
    <lineage>
        <taxon>Eukaryota</taxon>
        <taxon>Metazoa</taxon>
        <taxon>Ecdysozoa</taxon>
        <taxon>Arthropoda</taxon>
        <taxon>Hexapoda</taxon>
        <taxon>Insecta</taxon>
        <taxon>Pterygota</taxon>
        <taxon>Neoptera</taxon>
        <taxon>Polyneoptera</taxon>
        <taxon>Phasmatodea</taxon>
        <taxon>Timematodea</taxon>
        <taxon>Timematoidea</taxon>
        <taxon>Timematidae</taxon>
        <taxon>Timema</taxon>
    </lineage>
</organism>
<evidence type="ECO:0000256" key="5">
    <source>
        <dbReference type="ARBA" id="ARBA00023274"/>
    </source>
</evidence>
<gene>
    <name evidence="8" type="ORF">TDIB3V08_LOCUS13115</name>
</gene>
<dbReference type="InterPro" id="IPR007740">
    <property type="entry name" value="Ribosomal_mL49"/>
</dbReference>
<dbReference type="GO" id="GO:0005762">
    <property type="term" value="C:mitochondrial large ribosomal subunit"/>
    <property type="evidence" value="ECO:0007669"/>
    <property type="project" value="TreeGrafter"/>
</dbReference>
<proteinExistence type="inferred from homology"/>
<evidence type="ECO:0000256" key="4">
    <source>
        <dbReference type="ARBA" id="ARBA00023128"/>
    </source>
</evidence>
<dbReference type="PANTHER" id="PTHR13477:SF0">
    <property type="entry name" value="LARGE RIBOSOMAL SUBUNIT PROTEIN ML49"/>
    <property type="match status" value="1"/>
</dbReference>
<evidence type="ECO:0000256" key="3">
    <source>
        <dbReference type="ARBA" id="ARBA00022980"/>
    </source>
</evidence>
<dbReference type="EMBL" id="OA590294">
    <property type="protein sequence ID" value="CAD7206966.1"/>
    <property type="molecule type" value="Genomic_DNA"/>
</dbReference>
<sequence length="74" mass="8690">MLSVYLYRGFRGQVRITQIVHIQGNIWALESDLKKYLLKSNKHITTQVHEVCGQINIRGDYVTQVQQWLLDKGF</sequence>
<keyword evidence="5" id="KW-0687">Ribonucleoprotein</keyword>
<keyword evidence="3" id="KW-0689">Ribosomal protein</keyword>
<name>A0A7R8W1U0_TIMDO</name>
<evidence type="ECO:0000256" key="7">
    <source>
        <dbReference type="ARBA" id="ARBA00035545"/>
    </source>
</evidence>
<dbReference type="PANTHER" id="PTHR13477">
    <property type="entry name" value="MITOCHONDRIAL 39S RIBOSOMAL PROTEIN L49"/>
    <property type="match status" value="1"/>
</dbReference>
<dbReference type="Pfam" id="PF05046">
    <property type="entry name" value="Img2"/>
    <property type="match status" value="1"/>
</dbReference>
<evidence type="ECO:0000256" key="1">
    <source>
        <dbReference type="ARBA" id="ARBA00004173"/>
    </source>
</evidence>
<dbReference type="GO" id="GO:0006412">
    <property type="term" value="P:translation"/>
    <property type="evidence" value="ECO:0007669"/>
    <property type="project" value="InterPro"/>
</dbReference>
<dbReference type="Gene3D" id="3.30.780.10">
    <property type="entry name" value="SUI1-like domain"/>
    <property type="match status" value="1"/>
</dbReference>
<evidence type="ECO:0000256" key="6">
    <source>
        <dbReference type="ARBA" id="ARBA00035191"/>
    </source>
</evidence>
<evidence type="ECO:0000313" key="8">
    <source>
        <dbReference type="EMBL" id="CAD7206966.1"/>
    </source>
</evidence>
<comment type="similarity">
    <text evidence="2">Belongs to the mitochondrion-specific ribosomal protein mL49 family.</text>
</comment>
<keyword evidence="4" id="KW-0496">Mitochondrion</keyword>
<protein>
    <recommendedName>
        <fullName evidence="6">Large ribosomal subunit protein mL49</fullName>
    </recommendedName>
    <alternativeName>
        <fullName evidence="7">39S ribosomal protein L49, mitochondrial</fullName>
    </alternativeName>
</protein>
<accession>A0A7R8W1U0</accession>